<accession>A0A937F637</accession>
<dbReference type="InterPro" id="IPR046144">
    <property type="entry name" value="DUF6146"/>
</dbReference>
<dbReference type="EMBL" id="JAESIY010000003">
    <property type="protein sequence ID" value="MBL3655672.1"/>
    <property type="molecule type" value="Genomic_DNA"/>
</dbReference>
<keyword evidence="2" id="KW-1185">Reference proteome</keyword>
<proteinExistence type="predicted"/>
<dbReference type="AlphaFoldDB" id="A0A937F637"/>
<evidence type="ECO:0000313" key="1">
    <source>
        <dbReference type="EMBL" id="MBL3655672.1"/>
    </source>
</evidence>
<evidence type="ECO:0008006" key="3">
    <source>
        <dbReference type="Google" id="ProtNLM"/>
    </source>
</evidence>
<organism evidence="1 2">
    <name type="scientific">Fulvivirga sediminis</name>
    <dbReference type="NCBI Taxonomy" id="2803949"/>
    <lineage>
        <taxon>Bacteria</taxon>
        <taxon>Pseudomonadati</taxon>
        <taxon>Bacteroidota</taxon>
        <taxon>Cytophagia</taxon>
        <taxon>Cytophagales</taxon>
        <taxon>Fulvivirgaceae</taxon>
        <taxon>Fulvivirga</taxon>
    </lineage>
</organism>
<gene>
    <name evidence="1" type="ORF">JL102_06005</name>
</gene>
<name>A0A937F637_9BACT</name>
<evidence type="ECO:0000313" key="2">
    <source>
        <dbReference type="Proteomes" id="UP000659388"/>
    </source>
</evidence>
<comment type="caution">
    <text evidence="1">The sequence shown here is derived from an EMBL/GenBank/DDBJ whole genome shotgun (WGS) entry which is preliminary data.</text>
</comment>
<dbReference type="Pfam" id="PF19643">
    <property type="entry name" value="DUF6146"/>
    <property type="match status" value="1"/>
</dbReference>
<dbReference type="PROSITE" id="PS51257">
    <property type="entry name" value="PROKAR_LIPOPROTEIN"/>
    <property type="match status" value="1"/>
</dbReference>
<dbReference type="Proteomes" id="UP000659388">
    <property type="component" value="Unassembled WGS sequence"/>
</dbReference>
<sequence length="138" mass="16323">MKNILSSAVIFILLSACYTSQPTGQQRNTGSNILSERNDDGEYELIIIDSGYDRWLSRYAKPANYYSLAYYEQKNSIYTSSWNQKVGQGAYFKDENYPFENRIDYNPNIDYGLELNYRLFTYFKYIEDTYGKRYNFPS</sequence>
<reference evidence="1" key="1">
    <citation type="submission" date="2021-01" db="EMBL/GenBank/DDBJ databases">
        <title>Fulvivirga kasyanovii gen. nov., sp nov., a novel member of the phylum Bacteroidetes isolated from seawater in a mussel farm.</title>
        <authorList>
            <person name="Zhao L.-H."/>
            <person name="Wang Z.-J."/>
        </authorList>
    </citation>
    <scope>NUCLEOTIDE SEQUENCE</scope>
    <source>
        <strain evidence="1">2943</strain>
    </source>
</reference>
<protein>
    <recommendedName>
        <fullName evidence="3">Lipoprotein</fullName>
    </recommendedName>
</protein>
<dbReference type="RefSeq" id="WP_202243358.1">
    <property type="nucleotide sequence ID" value="NZ_JAESIY010000003.1"/>
</dbReference>